<protein>
    <submittedName>
        <fullName evidence="2">Uncharacterized protein</fullName>
    </submittedName>
</protein>
<evidence type="ECO:0000256" key="1">
    <source>
        <dbReference type="SAM" id="Phobius"/>
    </source>
</evidence>
<sequence length="61" mass="6532">MDMYSLAVTHIHARPQPAQMSAAAEDRYYASQAALPPLRPGLLGSIAAMASLILWFGTSLT</sequence>
<dbReference type="Proteomes" id="UP001217476">
    <property type="component" value="Chromosome"/>
</dbReference>
<keyword evidence="1" id="KW-0812">Transmembrane</keyword>
<evidence type="ECO:0000313" key="3">
    <source>
        <dbReference type="Proteomes" id="UP001217476"/>
    </source>
</evidence>
<dbReference type="EMBL" id="CP119312">
    <property type="protein sequence ID" value="WEK03478.1"/>
    <property type="molecule type" value="Genomic_DNA"/>
</dbReference>
<dbReference type="AlphaFoldDB" id="A0AAJ5VRJ9"/>
<feature type="transmembrane region" description="Helical" evidence="1">
    <location>
        <begin position="41"/>
        <end position="60"/>
    </location>
</feature>
<accession>A0AAJ5VRJ9</accession>
<keyword evidence="1" id="KW-1133">Transmembrane helix</keyword>
<keyword evidence="1" id="KW-0472">Membrane</keyword>
<proteinExistence type="predicted"/>
<evidence type="ECO:0000313" key="2">
    <source>
        <dbReference type="EMBL" id="WEK03478.1"/>
    </source>
</evidence>
<gene>
    <name evidence="2" type="ORF">P0Y65_14915</name>
</gene>
<reference evidence="2" key="1">
    <citation type="submission" date="2023-03" db="EMBL/GenBank/DDBJ databases">
        <title>Andean soil-derived lignocellulolytic bacterial consortium as a source of novel taxa and putative plastic-active enzymes.</title>
        <authorList>
            <person name="Diaz-Garcia L."/>
            <person name="Chuvochina M."/>
            <person name="Feuerriegel G."/>
            <person name="Bunk B."/>
            <person name="Sproer C."/>
            <person name="Streit W.R."/>
            <person name="Rodriguez L.M."/>
            <person name="Overmann J."/>
            <person name="Jimenez D.J."/>
        </authorList>
    </citation>
    <scope>NUCLEOTIDE SEQUENCE</scope>
    <source>
        <strain evidence="2">MAG 4196</strain>
    </source>
</reference>
<name>A0AAJ5VRJ9_9HYPH</name>
<organism evidence="2 3">
    <name type="scientific">Candidatus Devosia phytovorans</name>
    <dbReference type="NCBI Taxonomy" id="3121372"/>
    <lineage>
        <taxon>Bacteria</taxon>
        <taxon>Pseudomonadati</taxon>
        <taxon>Pseudomonadota</taxon>
        <taxon>Alphaproteobacteria</taxon>
        <taxon>Hyphomicrobiales</taxon>
        <taxon>Devosiaceae</taxon>
        <taxon>Devosia</taxon>
    </lineage>
</organism>